<accession>A0AAV5EUU6</accession>
<dbReference type="Gene3D" id="3.40.420.10">
    <property type="entry name" value="Ricin (A subunit), domain 1"/>
    <property type="match status" value="1"/>
</dbReference>
<dbReference type="AlphaFoldDB" id="A0AAV5EUU6"/>
<keyword evidence="1" id="KW-0652">Protein synthesis inhibitor</keyword>
<dbReference type="Proteomes" id="UP001054889">
    <property type="component" value="Unassembled WGS sequence"/>
</dbReference>
<dbReference type="GO" id="GO:0030598">
    <property type="term" value="F:rRNA N-glycosylase activity"/>
    <property type="evidence" value="ECO:0007669"/>
    <property type="project" value="UniProtKB-EC"/>
</dbReference>
<dbReference type="GO" id="GO:0017148">
    <property type="term" value="P:negative regulation of translation"/>
    <property type="evidence" value="ECO:0007669"/>
    <property type="project" value="UniProtKB-KW"/>
</dbReference>
<organism evidence="2 3">
    <name type="scientific">Eleusine coracana subsp. coracana</name>
    <dbReference type="NCBI Taxonomy" id="191504"/>
    <lineage>
        <taxon>Eukaryota</taxon>
        <taxon>Viridiplantae</taxon>
        <taxon>Streptophyta</taxon>
        <taxon>Embryophyta</taxon>
        <taxon>Tracheophyta</taxon>
        <taxon>Spermatophyta</taxon>
        <taxon>Magnoliopsida</taxon>
        <taxon>Liliopsida</taxon>
        <taxon>Poales</taxon>
        <taxon>Poaceae</taxon>
        <taxon>PACMAD clade</taxon>
        <taxon>Chloridoideae</taxon>
        <taxon>Cynodonteae</taxon>
        <taxon>Eleusininae</taxon>
        <taxon>Eleusine</taxon>
    </lineage>
</organism>
<evidence type="ECO:0000313" key="3">
    <source>
        <dbReference type="Proteomes" id="UP001054889"/>
    </source>
</evidence>
<dbReference type="Pfam" id="PF00161">
    <property type="entry name" value="RIP"/>
    <property type="match status" value="1"/>
</dbReference>
<dbReference type="SUPFAM" id="SSF56371">
    <property type="entry name" value="Ribosome inactivating proteins (RIP)"/>
    <property type="match status" value="1"/>
</dbReference>
<keyword evidence="1" id="KW-0611">Plant defense</keyword>
<sequence>MESAQRFEAVDAPTGKCSYTILILPRHHTGSRWFEVDIYPPPKWKESRPVRLLFLFHNLYLLGFHGGKEKWKFFDDAEMDGIRLEDVELYIDLLGFNGGYNVIGQSYDSFNIGYLGQLLTYSTLVGFSERTDDVMLKGALCRVVVTISEALRFLNLMELLIKVFETGQTVRCLDVVVKSTEAHNNISYHFTKWDVYCSVIRSGKAAYDANKLAGFPEFRSFFSFIGVLLPVDD</sequence>
<reference evidence="2" key="2">
    <citation type="submission" date="2021-12" db="EMBL/GenBank/DDBJ databases">
        <title>Resequencing data analysis of finger millet.</title>
        <authorList>
            <person name="Hatakeyama M."/>
            <person name="Aluri S."/>
            <person name="Balachadran M.T."/>
            <person name="Sivarajan S.R."/>
            <person name="Poveda L."/>
            <person name="Shimizu-Inatsugi R."/>
            <person name="Schlapbach R."/>
            <person name="Sreeman S.M."/>
            <person name="Shimizu K.K."/>
        </authorList>
    </citation>
    <scope>NUCLEOTIDE SEQUENCE</scope>
</reference>
<keyword evidence="3" id="KW-1185">Reference proteome</keyword>
<comment type="catalytic activity">
    <reaction evidence="1">
        <text>Endohydrolysis of the N-glycosidic bond at one specific adenosine on the 28S rRNA.</text>
        <dbReference type="EC" id="3.2.2.22"/>
    </reaction>
</comment>
<name>A0AAV5EUU6_ELECO</name>
<keyword evidence="1" id="KW-0378">Hydrolase</keyword>
<keyword evidence="1" id="KW-0800">Toxin</keyword>
<dbReference type="InterPro" id="IPR001574">
    <property type="entry name" value="Ribosome_inactivat_prot"/>
</dbReference>
<comment type="caution">
    <text evidence="2">The sequence shown here is derived from an EMBL/GenBank/DDBJ whole genome shotgun (WGS) entry which is preliminary data.</text>
</comment>
<dbReference type="GO" id="GO:0006952">
    <property type="term" value="P:defense response"/>
    <property type="evidence" value="ECO:0007669"/>
    <property type="project" value="UniProtKB-KW"/>
</dbReference>
<protein>
    <recommendedName>
        <fullName evidence="1">rRNA N-glycosylase</fullName>
        <ecNumber evidence="1">3.2.2.22</ecNumber>
    </recommendedName>
</protein>
<comment type="similarity">
    <text evidence="1">Belongs to the ribosome-inactivating protein family.</text>
</comment>
<reference evidence="2" key="1">
    <citation type="journal article" date="2018" name="DNA Res.">
        <title>Multiple hybrid de novo genome assembly of finger millet, an orphan allotetraploid crop.</title>
        <authorList>
            <person name="Hatakeyama M."/>
            <person name="Aluri S."/>
            <person name="Balachadran M.T."/>
            <person name="Sivarajan S.R."/>
            <person name="Patrignani A."/>
            <person name="Gruter S."/>
            <person name="Poveda L."/>
            <person name="Shimizu-Inatsugi R."/>
            <person name="Baeten J."/>
            <person name="Francoijs K.J."/>
            <person name="Nataraja K.N."/>
            <person name="Reddy Y.A.N."/>
            <person name="Phadnis S."/>
            <person name="Ravikumar R.L."/>
            <person name="Schlapbach R."/>
            <person name="Sreeman S.M."/>
            <person name="Shimizu K.K."/>
        </authorList>
    </citation>
    <scope>NUCLEOTIDE SEQUENCE</scope>
</reference>
<proteinExistence type="inferred from homology"/>
<evidence type="ECO:0000313" key="2">
    <source>
        <dbReference type="EMBL" id="GJN26269.1"/>
    </source>
</evidence>
<evidence type="ECO:0000256" key="1">
    <source>
        <dbReference type="RuleBase" id="RU004915"/>
    </source>
</evidence>
<dbReference type="InterPro" id="IPR036041">
    <property type="entry name" value="Ribosome-inact_prot_sf"/>
</dbReference>
<dbReference type="GO" id="GO:0090729">
    <property type="term" value="F:toxin activity"/>
    <property type="evidence" value="ECO:0007669"/>
    <property type="project" value="UniProtKB-KW"/>
</dbReference>
<gene>
    <name evidence="2" type="primary">gb14190</name>
    <name evidence="2" type="ORF">PR202_gb14190</name>
</gene>
<dbReference type="EC" id="3.2.2.22" evidence="1"/>
<dbReference type="InterPro" id="IPR016138">
    <property type="entry name" value="Ribosome_inactivat_prot_sub1"/>
</dbReference>
<dbReference type="EMBL" id="BQKI01000079">
    <property type="protein sequence ID" value="GJN26269.1"/>
    <property type="molecule type" value="Genomic_DNA"/>
</dbReference>